<reference evidence="4" key="1">
    <citation type="journal article" date="2019" name="Int. J. Syst. Evol. Microbiol.">
        <title>The Global Catalogue of Microorganisms (GCM) 10K type strain sequencing project: providing services to taxonomists for standard genome sequencing and annotation.</title>
        <authorList>
            <consortium name="The Broad Institute Genomics Platform"/>
            <consortium name="The Broad Institute Genome Sequencing Center for Infectious Disease"/>
            <person name="Wu L."/>
            <person name="Ma J."/>
        </authorList>
    </citation>
    <scope>NUCLEOTIDE SEQUENCE [LARGE SCALE GENOMIC DNA]</scope>
    <source>
        <strain evidence="4">JCM 17927</strain>
    </source>
</reference>
<keyword evidence="4" id="KW-1185">Reference proteome</keyword>
<gene>
    <name evidence="3" type="ORF">GCM10023189_21930</name>
</gene>
<dbReference type="Proteomes" id="UP001501175">
    <property type="component" value="Unassembled WGS sequence"/>
</dbReference>
<sequence length="255" mass="29642">MNVIRIPLFFLCLIYVSHTLAQLQSGPMVGYSEMKEVMLWAQTRQPARVQIRYWEQGKPATKWSTAEVVTETRAAHTAHLLADRVQPGKRYEYEVLVNGKKVALSYPTRFQSQTLWQWRTDPPPFRFGFGTCMYVNEPEVDRPGTPYGSNYGLLTSLTNQKPDFMLWGGDNTYLREVDWNTRTGVLHRYTHTRSLKELQPLLASAHHYAIWDDHDFGPNDADRGFWLKPVTLEAFKRFWANPNYIFDEGCTGTFH</sequence>
<name>A0ABP8MU37_9BACT</name>
<accession>A0ABP8MU37</accession>
<dbReference type="Gene3D" id="3.60.21.70">
    <property type="entry name" value="PhoD-like phosphatase"/>
    <property type="match status" value="1"/>
</dbReference>
<evidence type="ECO:0000313" key="3">
    <source>
        <dbReference type="EMBL" id="GAA4454868.1"/>
    </source>
</evidence>
<dbReference type="Pfam" id="PF25077">
    <property type="entry name" value="DUF7800"/>
    <property type="match status" value="1"/>
</dbReference>
<dbReference type="PANTHER" id="PTHR33987:SF1">
    <property type="entry name" value="CALCINEURIN-LIKE METALLO-PHOSPHOESTERASE SUPERFAMILY PROTEIN"/>
    <property type="match status" value="1"/>
</dbReference>
<dbReference type="EMBL" id="BAABHD010000024">
    <property type="protein sequence ID" value="GAA4454868.1"/>
    <property type="molecule type" value="Genomic_DNA"/>
</dbReference>
<evidence type="ECO:0000256" key="1">
    <source>
        <dbReference type="SAM" id="SignalP"/>
    </source>
</evidence>
<dbReference type="InterPro" id="IPR038607">
    <property type="entry name" value="PhoD-like_sf"/>
</dbReference>
<evidence type="ECO:0000259" key="2">
    <source>
        <dbReference type="Pfam" id="PF25077"/>
    </source>
</evidence>
<evidence type="ECO:0000313" key="4">
    <source>
        <dbReference type="Proteomes" id="UP001501175"/>
    </source>
</evidence>
<dbReference type="InterPro" id="IPR056702">
    <property type="entry name" value="DUF7800"/>
</dbReference>
<organism evidence="3 4">
    <name type="scientific">Nibrella saemangeumensis</name>
    <dbReference type="NCBI Taxonomy" id="1084526"/>
    <lineage>
        <taxon>Bacteria</taxon>
        <taxon>Pseudomonadati</taxon>
        <taxon>Bacteroidota</taxon>
        <taxon>Cytophagia</taxon>
        <taxon>Cytophagales</taxon>
        <taxon>Spirosomataceae</taxon>
        <taxon>Nibrella</taxon>
    </lineage>
</organism>
<dbReference type="InterPro" id="IPR029052">
    <property type="entry name" value="Metallo-depent_PP-like"/>
</dbReference>
<dbReference type="PANTHER" id="PTHR33987">
    <property type="entry name" value="CALCINEURIN-LIKE METALLO-PHOSPHOESTERASE SUPERFAMILY PROTEIN"/>
    <property type="match status" value="1"/>
</dbReference>
<keyword evidence="1" id="KW-0732">Signal</keyword>
<proteinExistence type="predicted"/>
<protein>
    <recommendedName>
        <fullName evidence="2">DUF7800 domain-containing protein</fullName>
    </recommendedName>
</protein>
<comment type="caution">
    <text evidence="3">The sequence shown here is derived from an EMBL/GenBank/DDBJ whole genome shotgun (WGS) entry which is preliminary data.</text>
</comment>
<feature type="chain" id="PRO_5047005509" description="DUF7800 domain-containing protein" evidence="1">
    <location>
        <begin position="22"/>
        <end position="255"/>
    </location>
</feature>
<dbReference type="SUPFAM" id="SSF56300">
    <property type="entry name" value="Metallo-dependent phosphatases"/>
    <property type="match status" value="1"/>
</dbReference>
<feature type="domain" description="DUF7800" evidence="2">
    <location>
        <begin position="21"/>
        <end position="113"/>
    </location>
</feature>
<feature type="signal peptide" evidence="1">
    <location>
        <begin position="1"/>
        <end position="21"/>
    </location>
</feature>
<dbReference type="RefSeq" id="WP_345243403.1">
    <property type="nucleotide sequence ID" value="NZ_BAABHD010000024.1"/>
</dbReference>